<dbReference type="EMBL" id="JACEFB010000009">
    <property type="protein sequence ID" value="MBA2226931.1"/>
    <property type="molecule type" value="Genomic_DNA"/>
</dbReference>
<name>A0A7V8VFC4_9BACT</name>
<keyword evidence="2" id="KW-0812">Transmembrane</keyword>
<reference evidence="3 4" key="1">
    <citation type="submission" date="2020-07" db="EMBL/GenBank/DDBJ databases">
        <title>Thermogemmata thermophila gen. nov., sp. nov., a novel moderate thermophilic planctomycete from a Kamchatka hot spring.</title>
        <authorList>
            <person name="Elcheninov A.G."/>
            <person name="Podosokorskaya O.A."/>
            <person name="Kovaleva O.L."/>
            <person name="Novikov A."/>
            <person name="Bonch-Osmolovskaya E.A."/>
            <person name="Toshchakov S.V."/>
            <person name="Kublanov I.V."/>
        </authorList>
    </citation>
    <scope>NUCLEOTIDE SEQUENCE [LARGE SCALE GENOMIC DNA]</scope>
    <source>
        <strain evidence="3 4">2918</strain>
    </source>
</reference>
<dbReference type="Gene3D" id="1.25.10.10">
    <property type="entry name" value="Leucine-rich Repeat Variant"/>
    <property type="match status" value="1"/>
</dbReference>
<proteinExistence type="predicted"/>
<feature type="compositionally biased region" description="Basic and acidic residues" evidence="1">
    <location>
        <begin position="485"/>
        <end position="495"/>
    </location>
</feature>
<gene>
    <name evidence="3" type="ORF">H0921_12230</name>
</gene>
<dbReference type="RefSeq" id="WP_194538485.1">
    <property type="nucleotide sequence ID" value="NZ_JACEFB010000009.1"/>
</dbReference>
<dbReference type="Proteomes" id="UP000542342">
    <property type="component" value="Unassembled WGS sequence"/>
</dbReference>
<protein>
    <submittedName>
        <fullName evidence="3">HEAT repeat domain-containing protein</fullName>
    </submittedName>
</protein>
<feature type="compositionally biased region" description="Low complexity" evidence="1">
    <location>
        <begin position="526"/>
        <end position="541"/>
    </location>
</feature>
<feature type="transmembrane region" description="Helical" evidence="2">
    <location>
        <begin position="16"/>
        <end position="32"/>
    </location>
</feature>
<dbReference type="InterPro" id="IPR011989">
    <property type="entry name" value="ARM-like"/>
</dbReference>
<sequence>MSEANNYRGSGNRPSAGRLFLAIFPAVAVGIVGGKAGIWWVGAAAAALALLGASLIYSRVKGNPASSPATLILLYLVAVVITWWVPSPDGMASLARGVLLLTGVLSWAGYELQASGAEPLRRAWAAARAVQQRRQWPAHLEECVQEPAVQRLRQIVQDQREIRPVLPLLTSPRPPLQLAALHALAYRTHWYAGEAEYVLQATGHSPHEAVRVATVQALAGVQGVDLLSALTAFLRDPSEEVRRHTIAVLLWQAERRWPLIRESIRDILADPLYPLDGALFTEFDPTAGLRLPGAAIADLITWAAEPPPLAPRAVLTLIAYFRAELQAGLQPELTAELVELMLHTDTPPTLRVELAALLRDFDLLSPEVLDRLTNVDQPAPMRLFAAEMMLRINPHDPDGIDVLRGLARQSNRELAVHVALILQTYLGVDLGIDPQSPPAPSSKAAAELTRRLLQWANQCNPDPLTDFSGSSAAPASSAFGSVGRSAEESIHRSTPQERAATPPGAPDNDGLEESRFIPLEQVLGEGSSPGPASSAPPLTPS</sequence>
<feature type="region of interest" description="Disordered" evidence="1">
    <location>
        <begin position="464"/>
        <end position="541"/>
    </location>
</feature>
<dbReference type="SUPFAM" id="SSF48371">
    <property type="entry name" value="ARM repeat"/>
    <property type="match status" value="2"/>
</dbReference>
<comment type="caution">
    <text evidence="3">The sequence shown here is derived from an EMBL/GenBank/DDBJ whole genome shotgun (WGS) entry which is preliminary data.</text>
</comment>
<evidence type="ECO:0000313" key="4">
    <source>
        <dbReference type="Proteomes" id="UP000542342"/>
    </source>
</evidence>
<feature type="compositionally biased region" description="Low complexity" evidence="1">
    <location>
        <begin position="467"/>
        <end position="481"/>
    </location>
</feature>
<evidence type="ECO:0000256" key="1">
    <source>
        <dbReference type="SAM" id="MobiDB-lite"/>
    </source>
</evidence>
<feature type="transmembrane region" description="Helical" evidence="2">
    <location>
        <begin position="69"/>
        <end position="85"/>
    </location>
</feature>
<feature type="transmembrane region" description="Helical" evidence="2">
    <location>
        <begin position="38"/>
        <end position="57"/>
    </location>
</feature>
<keyword evidence="2" id="KW-1133">Transmembrane helix</keyword>
<evidence type="ECO:0000256" key="2">
    <source>
        <dbReference type="SAM" id="Phobius"/>
    </source>
</evidence>
<evidence type="ECO:0000313" key="3">
    <source>
        <dbReference type="EMBL" id="MBA2226931.1"/>
    </source>
</evidence>
<dbReference type="Pfam" id="PF13646">
    <property type="entry name" value="HEAT_2"/>
    <property type="match status" value="1"/>
</dbReference>
<accession>A0A7V8VFC4</accession>
<keyword evidence="2" id="KW-0472">Membrane</keyword>
<dbReference type="AlphaFoldDB" id="A0A7V8VFC4"/>
<keyword evidence="4" id="KW-1185">Reference proteome</keyword>
<dbReference type="InterPro" id="IPR016024">
    <property type="entry name" value="ARM-type_fold"/>
</dbReference>
<organism evidence="3 4">
    <name type="scientific">Thermogemmata fonticola</name>
    <dbReference type="NCBI Taxonomy" id="2755323"/>
    <lineage>
        <taxon>Bacteria</taxon>
        <taxon>Pseudomonadati</taxon>
        <taxon>Planctomycetota</taxon>
        <taxon>Planctomycetia</taxon>
        <taxon>Gemmatales</taxon>
        <taxon>Gemmataceae</taxon>
        <taxon>Thermogemmata</taxon>
    </lineage>
</organism>